<evidence type="ECO:0000259" key="1">
    <source>
        <dbReference type="Pfam" id="PF13087"/>
    </source>
</evidence>
<dbReference type="InterPro" id="IPR041679">
    <property type="entry name" value="DNA2/NAM7-like_C"/>
</dbReference>
<keyword evidence="3" id="KW-1185">Reference proteome</keyword>
<proteinExistence type="predicted"/>
<protein>
    <submittedName>
        <fullName evidence="2">AAA domain-containing protein</fullName>
    </submittedName>
</protein>
<reference evidence="2 3" key="1">
    <citation type="submission" date="2024-01" db="EMBL/GenBank/DDBJ databases">
        <title>Genome mining of biosynthetic gene clusters to explore secondary metabolites of Streptomyces sp.</title>
        <authorList>
            <person name="Baig A."/>
            <person name="Ajitkumar Shintre N."/>
            <person name="Kumar H."/>
            <person name="Anbarasu A."/>
            <person name="Ramaiah S."/>
        </authorList>
    </citation>
    <scope>NUCLEOTIDE SEQUENCE [LARGE SCALE GENOMIC DNA]</scope>
    <source>
        <strain evidence="2 3">A03</strain>
    </source>
</reference>
<organism evidence="2 3">
    <name type="scientific">Streptomyces parvulus</name>
    <dbReference type="NCBI Taxonomy" id="146923"/>
    <lineage>
        <taxon>Bacteria</taxon>
        <taxon>Bacillati</taxon>
        <taxon>Actinomycetota</taxon>
        <taxon>Actinomycetes</taxon>
        <taxon>Kitasatosporales</taxon>
        <taxon>Streptomycetaceae</taxon>
        <taxon>Streptomyces</taxon>
    </lineage>
</organism>
<name>A0ABV5D8M6_9ACTN</name>
<evidence type="ECO:0000313" key="2">
    <source>
        <dbReference type="EMBL" id="MFB8749066.1"/>
    </source>
</evidence>
<dbReference type="RefSeq" id="WP_376718572.1">
    <property type="nucleotide sequence ID" value="NZ_JAYMRR010000004.1"/>
</dbReference>
<feature type="domain" description="DNA2/NAM7 helicase-like C-terminal" evidence="1">
    <location>
        <begin position="7"/>
        <end position="74"/>
    </location>
</feature>
<evidence type="ECO:0000313" key="3">
    <source>
        <dbReference type="Proteomes" id="UP001585018"/>
    </source>
</evidence>
<dbReference type="Proteomes" id="UP001585018">
    <property type="component" value="Unassembled WGS sequence"/>
</dbReference>
<dbReference type="Gene3D" id="3.40.50.300">
    <property type="entry name" value="P-loop containing nucleotide triphosphate hydrolases"/>
    <property type="match status" value="1"/>
</dbReference>
<dbReference type="Pfam" id="PF13087">
    <property type="entry name" value="AAA_12"/>
    <property type="match status" value="1"/>
</dbReference>
<comment type="caution">
    <text evidence="2">The sequence shown here is derived from an EMBL/GenBank/DDBJ whole genome shotgun (WGS) entry which is preliminary data.</text>
</comment>
<accession>A0ABV5D8M6</accession>
<sequence length="80" mass="8695">MSAGGALLLDEHFRCHPRIAAISNDFFYDGDLTVLTDTRGRPALPRPAVIWTHVPGRAARQPYGGSWVNEAEMDKADASG</sequence>
<dbReference type="EMBL" id="JAYMRR010000004">
    <property type="protein sequence ID" value="MFB8749066.1"/>
    <property type="molecule type" value="Genomic_DNA"/>
</dbReference>
<gene>
    <name evidence="2" type="ORF">VSS30_09615</name>
</gene>
<dbReference type="InterPro" id="IPR027417">
    <property type="entry name" value="P-loop_NTPase"/>
</dbReference>